<evidence type="ECO:0000313" key="2">
    <source>
        <dbReference type="WBParaSite" id="ACRNAN_scaffold4129.g21282.t1"/>
    </source>
</evidence>
<keyword evidence="1" id="KW-1185">Reference proteome</keyword>
<proteinExistence type="predicted"/>
<accession>A0A914DVN7</accession>
<organism evidence="1 2">
    <name type="scientific">Acrobeloides nanus</name>
    <dbReference type="NCBI Taxonomy" id="290746"/>
    <lineage>
        <taxon>Eukaryota</taxon>
        <taxon>Metazoa</taxon>
        <taxon>Ecdysozoa</taxon>
        <taxon>Nematoda</taxon>
        <taxon>Chromadorea</taxon>
        <taxon>Rhabditida</taxon>
        <taxon>Tylenchina</taxon>
        <taxon>Cephalobomorpha</taxon>
        <taxon>Cephaloboidea</taxon>
        <taxon>Cephalobidae</taxon>
        <taxon>Acrobeloides</taxon>
    </lineage>
</organism>
<sequence>MYGNNNYNYVEQKPHVEILQLYTEETTIINPKHTSTSTFPKNIRKIQTQYRFGFAMPGYLVEILFYSSELNLIIVDSNFLKCYAHNEFCMNLFNHPSFHMASTHNKVDLLSKFRQIFIDKDISWSILPSNDSELVVLNYRYVENFYKNVTISIIDFDDTNKNYFLLKREDGYPTIAVRKYRLLR</sequence>
<dbReference type="AlphaFoldDB" id="A0A914DVN7"/>
<protein>
    <submittedName>
        <fullName evidence="2">Uncharacterized protein</fullName>
    </submittedName>
</protein>
<dbReference type="WBParaSite" id="ACRNAN_scaffold4129.g21282.t1">
    <property type="protein sequence ID" value="ACRNAN_scaffold4129.g21282.t1"/>
    <property type="gene ID" value="ACRNAN_scaffold4129.g21282"/>
</dbReference>
<reference evidence="2" key="1">
    <citation type="submission" date="2022-11" db="UniProtKB">
        <authorList>
            <consortium name="WormBaseParasite"/>
        </authorList>
    </citation>
    <scope>IDENTIFICATION</scope>
</reference>
<evidence type="ECO:0000313" key="1">
    <source>
        <dbReference type="Proteomes" id="UP000887540"/>
    </source>
</evidence>
<dbReference type="Proteomes" id="UP000887540">
    <property type="component" value="Unplaced"/>
</dbReference>
<name>A0A914DVN7_9BILA</name>